<organism evidence="2 3">
    <name type="scientific">Neodothiora populina</name>
    <dbReference type="NCBI Taxonomy" id="2781224"/>
    <lineage>
        <taxon>Eukaryota</taxon>
        <taxon>Fungi</taxon>
        <taxon>Dikarya</taxon>
        <taxon>Ascomycota</taxon>
        <taxon>Pezizomycotina</taxon>
        <taxon>Dothideomycetes</taxon>
        <taxon>Dothideomycetidae</taxon>
        <taxon>Dothideales</taxon>
        <taxon>Dothioraceae</taxon>
        <taxon>Neodothiora</taxon>
    </lineage>
</organism>
<sequence>MPPLAGYWHSLLTRHAKVWKSAYKEACKAIKESLPKQAQTQAQPVLVRNTPKQPLHPAARLRQGRRWYSTSRRSAFNAAIRHFSSVTEQYFPSAGVKQTVRASYPQSAISSAIGRSAGRAPFASTLRPNLTGGTLGRTAGGYSLGGGRVGGARYFSHGPASQGQVVQNVSQAVRAFFLSGQKAHFDGVSPRTGEKKYRAISILQDETGRRLRNVPRATPGSYVDFSVNPTITALTSLNGVSRYTPSENEQSHINSSGLIDVLSVDFSRALKDFAAVLNDLKKISQLGDMPITYESTGKLRVHFPGCHAEAVENLCEELGVQRGVVVQDQDFEAFAGTEIALLFPFAPSTTAFQADCGFEEGDDVGQWFDEPSRRVKEKLEWHTMITPSNPSEAGDEHSSTCSARSDDEFALAIGEDNPWDESTPSTPSGYETLHYSSPSRSFHAAASAASPLEYQGLEGIYRFIEQCDSAHLRQ</sequence>
<feature type="region of interest" description="Disordered" evidence="1">
    <location>
        <begin position="415"/>
        <end position="434"/>
    </location>
</feature>
<dbReference type="Proteomes" id="UP001562354">
    <property type="component" value="Unassembled WGS sequence"/>
</dbReference>
<dbReference type="PANTHER" id="PTHR42342">
    <property type="entry name" value="STATIONARY PHASE PROTEIN 5"/>
    <property type="match status" value="1"/>
</dbReference>
<accession>A0ABR3PLZ0</accession>
<evidence type="ECO:0000256" key="1">
    <source>
        <dbReference type="SAM" id="MobiDB-lite"/>
    </source>
</evidence>
<dbReference type="InterPro" id="IPR038816">
    <property type="entry name" value="Stationary_phase_5"/>
</dbReference>
<reference evidence="2 3" key="1">
    <citation type="submission" date="2024-07" db="EMBL/GenBank/DDBJ databases">
        <title>Draft sequence of the Neodothiora populina.</title>
        <authorList>
            <person name="Drown D.D."/>
            <person name="Schuette U.S."/>
            <person name="Buechlein A.B."/>
            <person name="Rusch D.R."/>
            <person name="Winton L.W."/>
            <person name="Adams G.A."/>
        </authorList>
    </citation>
    <scope>NUCLEOTIDE SEQUENCE [LARGE SCALE GENOMIC DNA]</scope>
    <source>
        <strain evidence="2 3">CPC 39397</strain>
    </source>
</reference>
<name>A0ABR3PLZ0_9PEZI</name>
<protein>
    <recommendedName>
        <fullName evidence="4">Casein kinase II beta 2 subunit</fullName>
    </recommendedName>
</protein>
<comment type="caution">
    <text evidence="2">The sequence shown here is derived from an EMBL/GenBank/DDBJ whole genome shotgun (WGS) entry which is preliminary data.</text>
</comment>
<feature type="compositionally biased region" description="Polar residues" evidence="1">
    <location>
        <begin position="420"/>
        <end position="429"/>
    </location>
</feature>
<evidence type="ECO:0000313" key="3">
    <source>
        <dbReference type="Proteomes" id="UP001562354"/>
    </source>
</evidence>
<dbReference type="RefSeq" id="XP_069203043.1">
    <property type="nucleotide sequence ID" value="XM_069345215.1"/>
</dbReference>
<evidence type="ECO:0000313" key="2">
    <source>
        <dbReference type="EMBL" id="KAL1306771.1"/>
    </source>
</evidence>
<gene>
    <name evidence="2" type="ORF">AAFC00_005434</name>
</gene>
<dbReference type="PANTHER" id="PTHR42342:SF1">
    <property type="entry name" value="STATIONARY PHASE PROTEIN 5"/>
    <property type="match status" value="1"/>
</dbReference>
<dbReference type="GeneID" id="95979133"/>
<proteinExistence type="predicted"/>
<evidence type="ECO:0008006" key="4">
    <source>
        <dbReference type="Google" id="ProtNLM"/>
    </source>
</evidence>
<dbReference type="EMBL" id="JBFMKM010000004">
    <property type="protein sequence ID" value="KAL1306771.1"/>
    <property type="molecule type" value="Genomic_DNA"/>
</dbReference>
<keyword evidence="3" id="KW-1185">Reference proteome</keyword>